<dbReference type="STRING" id="392484.LP43_1064"/>
<sequence>MSKKQWQTWADLLTKQAHALYFTWHDPRSPKLVKVLAFVTLAYLFSPIDLIPDVIPVLGLVDDLLLIPALCWLVIKLVPDAIWQENLSRAQSQTIKLEFAWMRMVIIAIWLLLAGLIGMSIWSFFS</sequence>
<feature type="domain" description="DUF1232" evidence="6">
    <location>
        <begin position="33"/>
        <end position="68"/>
    </location>
</feature>
<keyword evidence="2 5" id="KW-0812">Transmembrane</keyword>
<dbReference type="RefSeq" id="WP_281085149.1">
    <property type="nucleotide sequence ID" value="NZ_JRQD01000002.1"/>
</dbReference>
<evidence type="ECO:0000313" key="7">
    <source>
        <dbReference type="EMBL" id="KGM07453.1"/>
    </source>
</evidence>
<evidence type="ECO:0000256" key="5">
    <source>
        <dbReference type="SAM" id="Phobius"/>
    </source>
</evidence>
<evidence type="ECO:0000256" key="3">
    <source>
        <dbReference type="ARBA" id="ARBA00022989"/>
    </source>
</evidence>
<evidence type="ECO:0000256" key="1">
    <source>
        <dbReference type="ARBA" id="ARBA00004127"/>
    </source>
</evidence>
<reference evidence="7 8" key="1">
    <citation type="submission" date="2014-09" db="EMBL/GenBank/DDBJ databases">
        <authorList>
            <person name="Grob C."/>
            <person name="Taubert M."/>
            <person name="Howat A.M."/>
            <person name="Burns O.J."/>
            <person name="Dixon J.L."/>
            <person name="Chen Y."/>
            <person name="Murrell J.C."/>
        </authorList>
    </citation>
    <scope>NUCLEOTIDE SEQUENCE [LARGE SCALE GENOMIC DNA]</scope>
    <source>
        <strain evidence="7">L4</strain>
    </source>
</reference>
<dbReference type="GO" id="GO:0012505">
    <property type="term" value="C:endomembrane system"/>
    <property type="evidence" value="ECO:0007669"/>
    <property type="project" value="UniProtKB-SubCell"/>
</dbReference>
<dbReference type="EMBL" id="JRQD01000002">
    <property type="protein sequence ID" value="KGM07453.1"/>
    <property type="molecule type" value="Genomic_DNA"/>
</dbReference>
<comment type="caution">
    <text evidence="7">The sequence shown here is derived from an EMBL/GenBank/DDBJ whole genome shotgun (WGS) entry which is preliminary data.</text>
</comment>
<keyword evidence="3 5" id="KW-1133">Transmembrane helix</keyword>
<dbReference type="Proteomes" id="UP000029999">
    <property type="component" value="Unassembled WGS sequence"/>
</dbReference>
<protein>
    <recommendedName>
        <fullName evidence="6">DUF1232 domain-containing protein</fullName>
    </recommendedName>
</protein>
<keyword evidence="4 5" id="KW-0472">Membrane</keyword>
<name>A0A0A0BFY9_9GAMM</name>
<dbReference type="InterPro" id="IPR010652">
    <property type="entry name" value="DUF1232"/>
</dbReference>
<dbReference type="Pfam" id="PF06803">
    <property type="entry name" value="DUF1232"/>
    <property type="match status" value="1"/>
</dbReference>
<feature type="transmembrane region" description="Helical" evidence="5">
    <location>
        <begin position="104"/>
        <end position="125"/>
    </location>
</feature>
<evidence type="ECO:0000259" key="6">
    <source>
        <dbReference type="Pfam" id="PF06803"/>
    </source>
</evidence>
<organism evidence="7 8">
    <name type="scientific">Methylophaga thiooxydans</name>
    <dbReference type="NCBI Taxonomy" id="392484"/>
    <lineage>
        <taxon>Bacteria</taxon>
        <taxon>Pseudomonadati</taxon>
        <taxon>Pseudomonadota</taxon>
        <taxon>Gammaproteobacteria</taxon>
        <taxon>Thiotrichales</taxon>
        <taxon>Piscirickettsiaceae</taxon>
        <taxon>Methylophaga</taxon>
    </lineage>
</organism>
<evidence type="ECO:0000256" key="4">
    <source>
        <dbReference type="ARBA" id="ARBA00023136"/>
    </source>
</evidence>
<dbReference type="AlphaFoldDB" id="A0A0A0BFY9"/>
<comment type="subcellular location">
    <subcellularLocation>
        <location evidence="1">Endomembrane system</location>
        <topology evidence="1">Multi-pass membrane protein</topology>
    </subcellularLocation>
</comment>
<evidence type="ECO:0000313" key="8">
    <source>
        <dbReference type="Proteomes" id="UP000029999"/>
    </source>
</evidence>
<evidence type="ECO:0000256" key="2">
    <source>
        <dbReference type="ARBA" id="ARBA00022692"/>
    </source>
</evidence>
<accession>A0A0A0BFY9</accession>
<proteinExistence type="predicted"/>
<gene>
    <name evidence="7" type="ORF">LP43_1064</name>
</gene>